<keyword evidence="2" id="KW-0479">Metal-binding</keyword>
<dbReference type="PROSITE" id="PS00198">
    <property type="entry name" value="4FE4S_FER_1"/>
    <property type="match status" value="1"/>
</dbReference>
<dbReference type="SUPFAM" id="SSF46548">
    <property type="entry name" value="alpha-helical ferredoxin"/>
    <property type="match status" value="1"/>
</dbReference>
<dbReference type="Gene3D" id="1.10.1060.10">
    <property type="entry name" value="Alpha-helical ferredoxin"/>
    <property type="match status" value="1"/>
</dbReference>
<dbReference type="InterPro" id="IPR017900">
    <property type="entry name" value="4Fe4S_Fe_S_CS"/>
</dbReference>
<feature type="domain" description="4Fe-4S ferredoxin-type" evidence="6">
    <location>
        <begin position="3"/>
        <end position="33"/>
    </location>
</feature>
<organism evidence="7 8">
    <name type="scientific">Carboxydothermus ferrireducens DSM 11255</name>
    <dbReference type="NCBI Taxonomy" id="1119529"/>
    <lineage>
        <taxon>Bacteria</taxon>
        <taxon>Bacillati</taxon>
        <taxon>Bacillota</taxon>
        <taxon>Clostridia</taxon>
        <taxon>Thermoanaerobacterales</taxon>
        <taxon>Thermoanaerobacteraceae</taxon>
        <taxon>Carboxydothermus</taxon>
    </lineage>
</organism>
<dbReference type="EC" id="1.1.5.3" evidence="7"/>
<keyword evidence="1" id="KW-0004">4Fe-4S</keyword>
<feature type="domain" description="4Fe-4S ferredoxin-type" evidence="6">
    <location>
        <begin position="49"/>
        <end position="82"/>
    </location>
</feature>
<dbReference type="Proteomes" id="UP000604066">
    <property type="component" value="Unassembled WGS sequence"/>
</dbReference>
<sequence>MLKDISLETLNHCAKCSTCTANCPVAKVNPDFPGPKAVGPDWLRLSLNAETKVDYPEGIEYCSNCKNCEIACPSGVPVASLNQLTRAEKLKKKGLRLREKLFANPRLLGRIVVNFAGLVNFFTKIKIFRQIGKTLFGISANISFPAYAHKSFSRWFGSYRQKVNKPKNKVVYFPGCFTEYNKPEVGEALVKILNHLNYEVIVPEFKCCGQPAIGNGKLDTAQEFAHFNLSQLKKYVKDGTPVLFSCPSCLLTFKEEYGGLLGIEEAREFVPYFYEAGEFLRGLQEINNFLGGEPIEGKYGYHEPCHLKASGVGTPGLELLKEVTVNKVVPLDAGCCGLSGSYGLKAEKEPVTEAIGQNLKKAIDRHEPEALVTECGMCGVQLNNVSCLPVYHPLELLAEKIVKDK</sequence>
<dbReference type="NCBIfam" id="NF008369">
    <property type="entry name" value="PRK11168.1"/>
    <property type="match status" value="1"/>
</dbReference>
<keyword evidence="3" id="KW-0677">Repeat</keyword>
<evidence type="ECO:0000256" key="3">
    <source>
        <dbReference type="ARBA" id="ARBA00022737"/>
    </source>
</evidence>
<proteinExistence type="predicted"/>
<evidence type="ECO:0000259" key="6">
    <source>
        <dbReference type="PROSITE" id="PS51379"/>
    </source>
</evidence>
<evidence type="ECO:0000256" key="2">
    <source>
        <dbReference type="ARBA" id="ARBA00022723"/>
    </source>
</evidence>
<protein>
    <submittedName>
        <fullName evidence="7">Glycerol-3-phosphate dehydrogenase subunit C</fullName>
        <ecNumber evidence="7">1.1.5.3</ecNumber>
    </submittedName>
</protein>
<dbReference type="GO" id="GO:0004368">
    <property type="term" value="F:glycerol-3-phosphate dehydrogenase (quinone) activity"/>
    <property type="evidence" value="ECO:0007669"/>
    <property type="project" value="UniProtKB-EC"/>
</dbReference>
<dbReference type="InterPro" id="IPR004017">
    <property type="entry name" value="Cys_rich_dom"/>
</dbReference>
<dbReference type="InterPro" id="IPR009051">
    <property type="entry name" value="Helical_ferredxn"/>
</dbReference>
<keyword evidence="7" id="KW-0560">Oxidoreductase</keyword>
<dbReference type="RefSeq" id="WP_028052021.1">
    <property type="nucleotide sequence ID" value="NZ_ATYG01000013.1"/>
</dbReference>
<evidence type="ECO:0000256" key="5">
    <source>
        <dbReference type="ARBA" id="ARBA00023014"/>
    </source>
</evidence>
<keyword evidence="8" id="KW-1185">Reference proteome</keyword>
<comment type="caution">
    <text evidence="7">The sequence shown here is derived from an EMBL/GenBank/DDBJ whole genome shotgun (WGS) entry which is preliminary data.</text>
</comment>
<dbReference type="PANTHER" id="PTHR32479">
    <property type="entry name" value="GLYCOLATE OXIDASE IRON-SULFUR SUBUNIT"/>
    <property type="match status" value="1"/>
</dbReference>
<dbReference type="PANTHER" id="PTHR32479:SF19">
    <property type="entry name" value="ANAEROBIC GLYCEROL-3-PHOSPHATE DEHYDROGENASE SUBUNIT C"/>
    <property type="match status" value="1"/>
</dbReference>
<keyword evidence="5" id="KW-0411">Iron-sulfur</keyword>
<accession>A0ABX2RFA7</accession>
<evidence type="ECO:0000313" key="7">
    <source>
        <dbReference type="EMBL" id="NYE58572.1"/>
    </source>
</evidence>
<evidence type="ECO:0000256" key="4">
    <source>
        <dbReference type="ARBA" id="ARBA00023004"/>
    </source>
</evidence>
<dbReference type="Pfam" id="PF02754">
    <property type="entry name" value="CCG"/>
    <property type="match status" value="2"/>
</dbReference>
<dbReference type="PROSITE" id="PS51379">
    <property type="entry name" value="4FE4S_FER_2"/>
    <property type="match status" value="2"/>
</dbReference>
<dbReference type="InterPro" id="IPR017896">
    <property type="entry name" value="4Fe4S_Fe-S-bd"/>
</dbReference>
<dbReference type="Pfam" id="PF13183">
    <property type="entry name" value="Fer4_8"/>
    <property type="match status" value="1"/>
</dbReference>
<gene>
    <name evidence="7" type="ORF">HDG70_002323</name>
</gene>
<reference evidence="7 8" key="1">
    <citation type="submission" date="2020-07" db="EMBL/GenBank/DDBJ databases">
        <title>Genomic Encyclopedia of Type Strains, Phase III (KMG-III): the genomes of soil and plant-associated and newly described type strains.</title>
        <authorList>
            <person name="Whitman W."/>
        </authorList>
    </citation>
    <scope>NUCLEOTIDE SEQUENCE [LARGE SCALE GENOMIC DNA]</scope>
    <source>
        <strain evidence="7 8">DSM 11255</strain>
    </source>
</reference>
<evidence type="ECO:0000313" key="8">
    <source>
        <dbReference type="Proteomes" id="UP000604066"/>
    </source>
</evidence>
<keyword evidence="4" id="KW-0408">Iron</keyword>
<dbReference type="InterPro" id="IPR017753">
    <property type="entry name" value="G3P_DH_GlpC_su"/>
</dbReference>
<name>A0ABX2RFA7_9THEO</name>
<dbReference type="NCBIfam" id="TIGR03379">
    <property type="entry name" value="glycerol3P_GlpC"/>
    <property type="match status" value="1"/>
</dbReference>
<dbReference type="EMBL" id="JACCBS010000003">
    <property type="protein sequence ID" value="NYE58572.1"/>
    <property type="molecule type" value="Genomic_DNA"/>
</dbReference>
<evidence type="ECO:0000256" key="1">
    <source>
        <dbReference type="ARBA" id="ARBA00022485"/>
    </source>
</evidence>